<reference evidence="3" key="1">
    <citation type="submission" date="2017-11" db="EMBL/GenBank/DDBJ databases">
        <title>The sensing device of the deep-sea amphipod.</title>
        <authorList>
            <person name="Kobayashi H."/>
            <person name="Nagahama T."/>
            <person name="Arai W."/>
            <person name="Sasagawa Y."/>
            <person name="Umeda M."/>
            <person name="Hayashi T."/>
            <person name="Nikaido I."/>
            <person name="Watanabe H."/>
            <person name="Oguri K."/>
            <person name="Kitazato H."/>
            <person name="Fujioka K."/>
            <person name="Kido Y."/>
            <person name="Takami H."/>
        </authorList>
    </citation>
    <scope>NUCLEOTIDE SEQUENCE</scope>
    <source>
        <tissue evidence="3">Whole body</tissue>
    </source>
</reference>
<keyword evidence="1" id="KW-0833">Ubl conjugation pathway</keyword>
<evidence type="ECO:0000259" key="2">
    <source>
        <dbReference type="Pfam" id="PF22964"/>
    </source>
</evidence>
<dbReference type="PANTHER" id="PTHR12904:SF22">
    <property type="entry name" value="ZYG-11 FAMILY MEMBER B, CELL CYCLE REGULATOR"/>
    <property type="match status" value="1"/>
</dbReference>
<organism evidence="3">
    <name type="scientific">Hirondellea gigas</name>
    <dbReference type="NCBI Taxonomy" id="1518452"/>
    <lineage>
        <taxon>Eukaryota</taxon>
        <taxon>Metazoa</taxon>
        <taxon>Ecdysozoa</taxon>
        <taxon>Arthropoda</taxon>
        <taxon>Crustacea</taxon>
        <taxon>Multicrustacea</taxon>
        <taxon>Malacostraca</taxon>
        <taxon>Eumalacostraca</taxon>
        <taxon>Peracarida</taxon>
        <taxon>Amphipoda</taxon>
        <taxon>Amphilochidea</taxon>
        <taxon>Lysianassida</taxon>
        <taxon>Lysianassidira</taxon>
        <taxon>Lysianassoidea</taxon>
        <taxon>Lysianassidae</taxon>
        <taxon>Hirondellea</taxon>
    </lineage>
</organism>
<sequence>MRGAMWPGDSKWEVTSTGSLEPASLKKLTLCYICEHLGTLCNIVPAAPRTFCYRMPPDHKIQSTNNAEELRIDLEKLSKSSNESDLDKFKSNVTENSSIDELVIPINVGSDTKSDSLIIRFKNPDPWDERNLIPYSAFDVPNYGKVYEKSNSADPPADDSKLQDIFSKNKFNFKFRFPVYLSPHTAAMLLEELDRCGMLNDSVLSLFNNSQILLYEVNIHRCGEHITGEGLRFLRHNNLHKLSLHFLNNVAPGTIARSLNTWTRRNLAVLSLQHFNPPTPIPHAVLPENQLCMLTGQLPFLLELDLCRNEYLGTDELSFILKCLPVLRKLDISNCCLIYTLEPLLQVSFQLRHLNISNLRLQNVCVAVTVLRTLVKLRYFDCRHVSFGDETEQKFHEMLTEPTFAPDLEVLDVAFHLQLSQEVLTKFLSTHPKIRFVGLIIVPLCADFNTSKWPSVKFLREIGPVGDTGLVNTLSDCLTHYKNSSGLVSSILQQINSISAIANTPQPILVANILRMMELHQKLTHVQVAGTACLYNLTTGSLGPAINPLLLRSVVHVTIHAMNSHISQQFEPPNVESRPLFQQLQKNGFQLLCCDQVLHNVSFNQYWVARMALHALHGFNDESIDLMAVGICSILAAKLTNEQTASLGSNLFMTKLLMLVENRINTCNADITLQFTLSALWNLTDESPNTCGIFITREGLKVLIKLLNSFPDNTSVETKVLGLINNVAEVPMLRIELLRSPIVSLLREQLKSEHIAVSYFAAGISAHLLCADKDAWAVRKNLPYQELREELGEAVMSWESPKDEMVAYKSFHPFLPLLHYSDCPQVQLWALWALHHVTVKNSKYYCPMLIREEIPSLLERLYEESSSSAAYVSEFAGMLLELVRQYKLEQCDVDAATVTLVWQSKRQRQRKQQ</sequence>
<proteinExistence type="evidence at transcript level"/>
<dbReference type="SUPFAM" id="SSF48371">
    <property type="entry name" value="ARM repeat"/>
    <property type="match status" value="1"/>
</dbReference>
<protein>
    <submittedName>
        <fullName evidence="3">Protein zyg-11 homolog B-like</fullName>
    </submittedName>
</protein>
<dbReference type="InterPro" id="IPR016024">
    <property type="entry name" value="ARM-type_fold"/>
</dbReference>
<dbReference type="PANTHER" id="PTHR12904">
    <property type="match status" value="1"/>
</dbReference>
<dbReference type="InterPro" id="IPR032675">
    <property type="entry name" value="LRR_dom_sf"/>
</dbReference>
<feature type="domain" description="Protein zer-1 homolog-like C-terminal" evidence="2">
    <location>
        <begin position="516"/>
        <end position="884"/>
    </location>
</feature>
<dbReference type="Gene3D" id="1.25.10.10">
    <property type="entry name" value="Leucine-rich Repeat Variant"/>
    <property type="match status" value="1"/>
</dbReference>
<dbReference type="Pfam" id="PF22964">
    <property type="entry name" value="ZER1-like_2nd"/>
    <property type="match status" value="1"/>
</dbReference>
<name>A0A6A7FX02_9CRUS</name>
<evidence type="ECO:0000313" key="3">
    <source>
        <dbReference type="EMBL" id="LAC23066.1"/>
    </source>
</evidence>
<dbReference type="EMBL" id="IACT01003844">
    <property type="protein sequence ID" value="LAC23066.1"/>
    <property type="molecule type" value="mRNA"/>
</dbReference>
<evidence type="ECO:0000256" key="1">
    <source>
        <dbReference type="ARBA" id="ARBA00022786"/>
    </source>
</evidence>
<dbReference type="GO" id="GO:0031462">
    <property type="term" value="C:Cul2-RING ubiquitin ligase complex"/>
    <property type="evidence" value="ECO:0007669"/>
    <property type="project" value="TreeGrafter"/>
</dbReference>
<dbReference type="SUPFAM" id="SSF52047">
    <property type="entry name" value="RNI-like"/>
    <property type="match status" value="1"/>
</dbReference>
<dbReference type="InterPro" id="IPR011989">
    <property type="entry name" value="ARM-like"/>
</dbReference>
<dbReference type="AlphaFoldDB" id="A0A6A7FX02"/>
<dbReference type="InterPro" id="IPR051341">
    <property type="entry name" value="Zyg-11_UBL_adapter"/>
</dbReference>
<dbReference type="InterPro" id="IPR055142">
    <property type="entry name" value="ZER1-like_C"/>
</dbReference>
<accession>A0A6A7FX02</accession>
<dbReference type="Gene3D" id="3.80.10.10">
    <property type="entry name" value="Ribonuclease Inhibitor"/>
    <property type="match status" value="1"/>
</dbReference>